<dbReference type="STRING" id="1218492.JG30_04360"/>
<dbReference type="GO" id="GO:0008360">
    <property type="term" value="P:regulation of cell shape"/>
    <property type="evidence" value="ECO:0007669"/>
    <property type="project" value="UniProtKB-KW"/>
</dbReference>
<dbReference type="RefSeq" id="WP_052725166.1">
    <property type="nucleotide sequence ID" value="NZ_JBHSZT010000003.1"/>
</dbReference>
<reference evidence="20 21" key="1">
    <citation type="submission" date="2015-01" db="EMBL/GenBank/DDBJ databases">
        <title>Comparative genomics of the lactic acid bacteria isolated from the honey bee gut.</title>
        <authorList>
            <person name="Ellegaard K.M."/>
            <person name="Tamarit D."/>
            <person name="Javelind E."/>
            <person name="Olofsson T."/>
            <person name="Andersson S.G."/>
            <person name="Vasquez A."/>
        </authorList>
    </citation>
    <scope>NUCLEOTIDE SEQUENCE [LARGE SCALE GENOMIC DNA]</scope>
    <source>
        <strain evidence="20 21">Bin4</strain>
    </source>
</reference>
<evidence type="ECO:0000256" key="3">
    <source>
        <dbReference type="ARBA" id="ARBA00022670"/>
    </source>
</evidence>
<dbReference type="GO" id="GO:0030288">
    <property type="term" value="C:outer membrane-bounded periplasmic space"/>
    <property type="evidence" value="ECO:0007669"/>
    <property type="project" value="TreeGrafter"/>
</dbReference>
<dbReference type="InterPro" id="IPR001460">
    <property type="entry name" value="PCN-bd_Tpept"/>
</dbReference>
<sequence>MNKYDSSWWTRIKSHFKNWWQATPPAQSAESPEHPTLRIVQQQDWPTTWNGKISLTISIIRKLFFAMILGFILLLGLGGGLATGYLTTIVKQESIPSYANLKNQIQKVDQSTTLYFAHHVKLARVPSDVQRQQVSIQQISPYLKKAIVATEDENFYEHHGIVPKSLLRAILGEVTGWGTQTGGSTLTQQLVKMQILSSETTWKRKAIEILLATRIEKHFSKNHILESYLNVVPLGRNNRGQNIAGAQAAAEGIFKTSAQNLSLPQAAFIAGLPQSPSLYTPFDNHGQQRQEIKLGLKRKDLVLFRMYRHGDISYRQYLAAKKVNLAQQFAPAEPAPKAKIKYNYLYNLLTSQLRLQLMKQLARDNKIKYQEVLKDQDLYQVYFQQADHLMREHDYHVYSTIDKDLYDQMQTAFKQTAANLGTIHYTNAIDPNTGKKIKVKEPVQNGSVLLNNQTGAVLGFVGGQNFQENQINHAFDTRRSPGSAIKPMLVYGPAIDNGLIGSKTMLADFQYTFGQGKNKYQPTDFGDTIANKFVAADQALEQSLNIPAVHLYSQVLQKTKPQTYMTKMGLKLSPQEYQQLGLALGGTHKGFTVAQMASAFSTFANQGQHRPAYSVEKITDVNNRTLYQHSSHLQTVFAKPTAYIMQQMMHGVIKRGTASSLTYQLDFNYKNAFGKTGTSNDFRDNWFIGSTPQLTLASWIGYDNLYGHNYNLAENSTETNQTLWANLMNSVYQTQPELFLNQKAMAQPAAVKRQQVLSRTGTLPGQITYHEYHSNVHGQMTTGLFYKTHAPNLSHEFGIGGRAKDYELFWDNYFGRRNNYGVEQQLNNPNDTIYNPDYSTVNNPDSILGNYASSIWNNNQDSTTNPEASPAIQNTSPTAPTNPNVRTTTPQAQSNSSAVTPTQPHSTGETSASNSETPAERTTTGH</sequence>
<feature type="region of interest" description="Disordered" evidence="16">
    <location>
        <begin position="852"/>
        <end position="926"/>
    </location>
</feature>
<dbReference type="Pfam" id="PF00905">
    <property type="entry name" value="Transpeptidase"/>
    <property type="match status" value="1"/>
</dbReference>
<dbReference type="Gene3D" id="3.40.710.10">
    <property type="entry name" value="DD-peptidase/beta-lactamase superfamily"/>
    <property type="match status" value="1"/>
</dbReference>
<dbReference type="PATRIC" id="fig|1218492.5.peg.559"/>
<evidence type="ECO:0000256" key="17">
    <source>
        <dbReference type="SAM" id="Phobius"/>
    </source>
</evidence>
<comment type="catalytic activity">
    <reaction evidence="14">
        <text>Preferential cleavage: (Ac)2-L-Lys-D-Ala-|-D-Ala. Also transpeptidation of peptidyl-alanyl moieties that are N-acyl substituents of D-alanine.</text>
        <dbReference type="EC" id="3.4.16.4"/>
    </reaction>
</comment>
<protein>
    <submittedName>
        <fullName evidence="20">Transglycosylase family protein</fullName>
    </submittedName>
</protein>
<keyword evidence="3" id="KW-0645">Protease</keyword>
<keyword evidence="11 17" id="KW-0472">Membrane</keyword>
<evidence type="ECO:0000256" key="13">
    <source>
        <dbReference type="ARBA" id="ARBA00023316"/>
    </source>
</evidence>
<evidence type="ECO:0000256" key="1">
    <source>
        <dbReference type="ARBA" id="ARBA00022475"/>
    </source>
</evidence>
<dbReference type="Gene3D" id="3.40.50.12800">
    <property type="match status" value="1"/>
</dbReference>
<dbReference type="EMBL" id="JXJQ01000005">
    <property type="protein sequence ID" value="KJY62646.1"/>
    <property type="molecule type" value="Genomic_DNA"/>
</dbReference>
<evidence type="ECO:0000256" key="6">
    <source>
        <dbReference type="ARBA" id="ARBA00022692"/>
    </source>
</evidence>
<accession>A0A0F4LYM0</accession>
<dbReference type="AlphaFoldDB" id="A0A0F4LYM0"/>
<keyword evidence="7" id="KW-0378">Hydrolase</keyword>
<dbReference type="GO" id="GO:0009002">
    <property type="term" value="F:serine-type D-Ala-D-Ala carboxypeptidase activity"/>
    <property type="evidence" value="ECO:0007669"/>
    <property type="project" value="UniProtKB-EC"/>
</dbReference>
<evidence type="ECO:0000256" key="14">
    <source>
        <dbReference type="ARBA" id="ARBA00034000"/>
    </source>
</evidence>
<dbReference type="Gene3D" id="3.90.1310.40">
    <property type="match status" value="1"/>
</dbReference>
<evidence type="ECO:0000313" key="20">
    <source>
        <dbReference type="EMBL" id="KJY62646.1"/>
    </source>
</evidence>
<dbReference type="InterPro" id="IPR001264">
    <property type="entry name" value="Glyco_trans_51"/>
</dbReference>
<dbReference type="InterPro" id="IPR036950">
    <property type="entry name" value="PBP_transglycosylase"/>
</dbReference>
<evidence type="ECO:0000256" key="4">
    <source>
        <dbReference type="ARBA" id="ARBA00022676"/>
    </source>
</evidence>
<proteinExistence type="predicted"/>
<dbReference type="SUPFAM" id="SSF56601">
    <property type="entry name" value="beta-lactamase/transpeptidase-like"/>
    <property type="match status" value="1"/>
</dbReference>
<dbReference type="HOGENOM" id="CLU_006354_2_0_9"/>
<evidence type="ECO:0000256" key="12">
    <source>
        <dbReference type="ARBA" id="ARBA00023268"/>
    </source>
</evidence>
<keyword evidence="10 17" id="KW-1133">Transmembrane helix</keyword>
<dbReference type="GO" id="GO:0008955">
    <property type="term" value="F:peptidoglycan glycosyltransferase activity"/>
    <property type="evidence" value="ECO:0007669"/>
    <property type="project" value="UniProtKB-EC"/>
</dbReference>
<evidence type="ECO:0000256" key="7">
    <source>
        <dbReference type="ARBA" id="ARBA00022801"/>
    </source>
</evidence>
<keyword evidence="21" id="KW-1185">Reference proteome</keyword>
<keyword evidence="8" id="KW-0133">Cell shape</keyword>
<dbReference type="Gene3D" id="1.10.3810.10">
    <property type="entry name" value="Biosynthetic peptidoglycan transglycosylase-like"/>
    <property type="match status" value="1"/>
</dbReference>
<evidence type="ECO:0000256" key="2">
    <source>
        <dbReference type="ARBA" id="ARBA00022645"/>
    </source>
</evidence>
<evidence type="ECO:0000256" key="5">
    <source>
        <dbReference type="ARBA" id="ARBA00022679"/>
    </source>
</evidence>
<dbReference type="GO" id="GO:0071555">
    <property type="term" value="P:cell wall organization"/>
    <property type="evidence" value="ECO:0007669"/>
    <property type="project" value="UniProtKB-KW"/>
</dbReference>
<keyword evidence="13" id="KW-0961">Cell wall biogenesis/degradation</keyword>
<organism evidence="20 21">
    <name type="scientific">Bombilactobacillus mellifer</name>
    <dbReference type="NCBI Taxonomy" id="1218492"/>
    <lineage>
        <taxon>Bacteria</taxon>
        <taxon>Bacillati</taxon>
        <taxon>Bacillota</taxon>
        <taxon>Bacilli</taxon>
        <taxon>Lactobacillales</taxon>
        <taxon>Lactobacillaceae</taxon>
        <taxon>Bombilactobacillus</taxon>
    </lineage>
</organism>
<evidence type="ECO:0000256" key="16">
    <source>
        <dbReference type="SAM" id="MobiDB-lite"/>
    </source>
</evidence>
<comment type="caution">
    <text evidence="20">The sequence shown here is derived from an EMBL/GenBank/DDBJ whole genome shotgun (WGS) entry which is preliminary data.</text>
</comment>
<dbReference type="SUPFAM" id="SSF53955">
    <property type="entry name" value="Lysozyme-like"/>
    <property type="match status" value="1"/>
</dbReference>
<feature type="transmembrane region" description="Helical" evidence="17">
    <location>
        <begin position="63"/>
        <end position="86"/>
    </location>
</feature>
<dbReference type="PANTHER" id="PTHR32282:SF32">
    <property type="entry name" value="PENICILLIN-BINDING PROTEIN 2A"/>
    <property type="match status" value="1"/>
</dbReference>
<keyword evidence="6 17" id="KW-0812">Transmembrane</keyword>
<keyword evidence="1" id="KW-1003">Cell membrane</keyword>
<dbReference type="GO" id="GO:0008658">
    <property type="term" value="F:penicillin binding"/>
    <property type="evidence" value="ECO:0007669"/>
    <property type="project" value="InterPro"/>
</dbReference>
<dbReference type="GO" id="GO:0009252">
    <property type="term" value="P:peptidoglycan biosynthetic process"/>
    <property type="evidence" value="ECO:0007669"/>
    <property type="project" value="UniProtKB-KW"/>
</dbReference>
<dbReference type="InterPro" id="IPR023346">
    <property type="entry name" value="Lysozyme-like_dom_sf"/>
</dbReference>
<dbReference type="InterPro" id="IPR012338">
    <property type="entry name" value="Beta-lactam/transpept-like"/>
</dbReference>
<feature type="domain" description="Glycosyl transferase family 51" evidence="19">
    <location>
        <begin position="122"/>
        <end position="297"/>
    </location>
</feature>
<evidence type="ECO:0000259" key="18">
    <source>
        <dbReference type="Pfam" id="PF00905"/>
    </source>
</evidence>
<dbReference type="PANTHER" id="PTHR32282">
    <property type="entry name" value="BINDING PROTEIN TRANSPEPTIDASE, PUTATIVE-RELATED"/>
    <property type="match status" value="1"/>
</dbReference>
<evidence type="ECO:0000256" key="8">
    <source>
        <dbReference type="ARBA" id="ARBA00022960"/>
    </source>
</evidence>
<dbReference type="InterPro" id="IPR050396">
    <property type="entry name" value="Glycosyltr_51/Transpeptidase"/>
</dbReference>
<evidence type="ECO:0000313" key="21">
    <source>
        <dbReference type="Proteomes" id="UP000033558"/>
    </source>
</evidence>
<name>A0A0F4LYM0_9LACO</name>
<keyword evidence="2" id="KW-0121">Carboxypeptidase</keyword>
<dbReference type="GO" id="GO:0006508">
    <property type="term" value="P:proteolysis"/>
    <property type="evidence" value="ECO:0007669"/>
    <property type="project" value="UniProtKB-KW"/>
</dbReference>
<dbReference type="OrthoDB" id="9766909at2"/>
<feature type="domain" description="Penicillin-binding protein transpeptidase" evidence="18">
    <location>
        <begin position="448"/>
        <end position="709"/>
    </location>
</feature>
<keyword evidence="12" id="KW-0511">Multifunctional enzyme</keyword>
<keyword evidence="4" id="KW-0328">Glycosyltransferase</keyword>
<gene>
    <name evidence="20" type="primary">pbp1B</name>
    <name evidence="20" type="ORF">JG30_04360</name>
</gene>
<evidence type="ECO:0000256" key="10">
    <source>
        <dbReference type="ARBA" id="ARBA00022989"/>
    </source>
</evidence>
<evidence type="ECO:0000256" key="9">
    <source>
        <dbReference type="ARBA" id="ARBA00022984"/>
    </source>
</evidence>
<dbReference type="Proteomes" id="UP000033558">
    <property type="component" value="Unassembled WGS sequence"/>
</dbReference>
<evidence type="ECO:0000256" key="15">
    <source>
        <dbReference type="ARBA" id="ARBA00049902"/>
    </source>
</evidence>
<evidence type="ECO:0000256" key="11">
    <source>
        <dbReference type="ARBA" id="ARBA00023136"/>
    </source>
</evidence>
<evidence type="ECO:0000259" key="19">
    <source>
        <dbReference type="Pfam" id="PF00912"/>
    </source>
</evidence>
<keyword evidence="5" id="KW-0808">Transferase</keyword>
<comment type="catalytic activity">
    <reaction evidence="15">
        <text>[GlcNAc-(1-&gt;4)-Mur2Ac(oyl-L-Ala-gamma-D-Glu-L-Lys-D-Ala-D-Ala)](n)-di-trans,octa-cis-undecaprenyl diphosphate + beta-D-GlcNAc-(1-&gt;4)-Mur2Ac(oyl-L-Ala-gamma-D-Glu-L-Lys-D-Ala-D-Ala)-di-trans,octa-cis-undecaprenyl diphosphate = [GlcNAc-(1-&gt;4)-Mur2Ac(oyl-L-Ala-gamma-D-Glu-L-Lys-D-Ala-D-Ala)](n+1)-di-trans,octa-cis-undecaprenyl diphosphate + di-trans,octa-cis-undecaprenyl diphosphate + H(+)</text>
        <dbReference type="Rhea" id="RHEA:23708"/>
        <dbReference type="Rhea" id="RHEA-COMP:9602"/>
        <dbReference type="Rhea" id="RHEA-COMP:9603"/>
        <dbReference type="ChEBI" id="CHEBI:15378"/>
        <dbReference type="ChEBI" id="CHEBI:58405"/>
        <dbReference type="ChEBI" id="CHEBI:60033"/>
        <dbReference type="ChEBI" id="CHEBI:78435"/>
        <dbReference type="EC" id="2.4.99.28"/>
    </reaction>
</comment>
<dbReference type="Pfam" id="PF00912">
    <property type="entry name" value="Transgly"/>
    <property type="match status" value="1"/>
</dbReference>
<keyword evidence="9" id="KW-0573">Peptidoglycan synthesis</keyword>